<dbReference type="AlphaFoldDB" id="A0A5M8PNZ8"/>
<dbReference type="Gene3D" id="1.20.1280.50">
    <property type="match status" value="1"/>
</dbReference>
<feature type="domain" description="F-box" evidence="1">
    <location>
        <begin position="11"/>
        <end position="41"/>
    </location>
</feature>
<reference evidence="2 3" key="1">
    <citation type="submission" date="2019-09" db="EMBL/GenBank/DDBJ databases">
        <title>The hologenome of the rock-dwelling lichen Lasallia pustulata.</title>
        <authorList>
            <person name="Greshake Tzovaras B."/>
            <person name="Segers F."/>
            <person name="Bicker A."/>
            <person name="Dal Grande F."/>
            <person name="Otte J."/>
            <person name="Hankeln T."/>
            <person name="Schmitt I."/>
            <person name="Ebersberger I."/>
        </authorList>
    </citation>
    <scope>NUCLEOTIDE SEQUENCE [LARGE SCALE GENOMIC DNA]</scope>
    <source>
        <strain evidence="2">A1-1</strain>
    </source>
</reference>
<dbReference type="Proteomes" id="UP000324767">
    <property type="component" value="Unassembled WGS sequence"/>
</dbReference>
<proteinExistence type="predicted"/>
<accession>A0A5M8PNZ8</accession>
<organism evidence="2 3">
    <name type="scientific">Lasallia pustulata</name>
    <dbReference type="NCBI Taxonomy" id="136370"/>
    <lineage>
        <taxon>Eukaryota</taxon>
        <taxon>Fungi</taxon>
        <taxon>Dikarya</taxon>
        <taxon>Ascomycota</taxon>
        <taxon>Pezizomycotina</taxon>
        <taxon>Lecanoromycetes</taxon>
        <taxon>OSLEUM clade</taxon>
        <taxon>Umbilicariomycetidae</taxon>
        <taxon>Umbilicariales</taxon>
        <taxon>Umbilicariaceae</taxon>
        <taxon>Lasallia</taxon>
    </lineage>
</organism>
<gene>
    <name evidence="2" type="ORF">FRX48_04490</name>
</gene>
<dbReference type="Pfam" id="PF12937">
    <property type="entry name" value="F-box-like"/>
    <property type="match status" value="1"/>
</dbReference>
<evidence type="ECO:0000313" key="3">
    <source>
        <dbReference type="Proteomes" id="UP000324767"/>
    </source>
</evidence>
<dbReference type="InterPro" id="IPR036047">
    <property type="entry name" value="F-box-like_dom_sf"/>
</dbReference>
<name>A0A5M8PNZ8_9LECA</name>
<dbReference type="OrthoDB" id="5422579at2759"/>
<dbReference type="EMBL" id="VXIT01000007">
    <property type="protein sequence ID" value="KAA6411210.1"/>
    <property type="molecule type" value="Genomic_DNA"/>
</dbReference>
<dbReference type="InterPro" id="IPR001810">
    <property type="entry name" value="F-box_dom"/>
</dbReference>
<comment type="caution">
    <text evidence="2">The sequence shown here is derived from an EMBL/GenBank/DDBJ whole genome shotgun (WGS) entry which is preliminary data.</text>
</comment>
<evidence type="ECO:0000259" key="1">
    <source>
        <dbReference type="PROSITE" id="PS50181"/>
    </source>
</evidence>
<evidence type="ECO:0000313" key="2">
    <source>
        <dbReference type="EMBL" id="KAA6411210.1"/>
    </source>
</evidence>
<dbReference type="SUPFAM" id="SSF81383">
    <property type="entry name" value="F-box domain"/>
    <property type="match status" value="1"/>
</dbReference>
<dbReference type="PROSITE" id="PS50181">
    <property type="entry name" value="FBOX"/>
    <property type="match status" value="1"/>
</dbReference>
<sequence>MDSTLHHKAVKRNTFKLPPEILLDIFQRLPTRDLKSVRQVCWVFCRSASPYLVRSVYISGLHRDLVLKAASEHPLFAKHVTELVSNTSIFDKRLVTDKFQKRNYERYLRRQIKDGQHFDHELTEEDLAKSHERYLDYYWEQRSLFQSGEPVVCLTAALPLLPKLQKLRVVRGWKYLELDGDEGGPSGRSWDITIVPPGICGGNNEGELNSWYWECESRWMEIFLKMLLATAFTNRPLLSLDMGLPGFGVSMDSLDLSSADLGHWQNAFCHLQSLELGVDSKTYQGTTLGAVVQSAPGLEILRLHLTRCVGNLISLIQLLGTRFTIGISFNHNNK</sequence>
<protein>
    <recommendedName>
        <fullName evidence="1">F-box domain-containing protein</fullName>
    </recommendedName>
</protein>